<keyword evidence="4 5" id="KW-0472">Membrane</keyword>
<evidence type="ECO:0000256" key="3">
    <source>
        <dbReference type="ARBA" id="ARBA00022989"/>
    </source>
</evidence>
<dbReference type="InterPro" id="IPR000515">
    <property type="entry name" value="MetI-like"/>
</dbReference>
<feature type="transmembrane region" description="Helical" evidence="5">
    <location>
        <begin position="342"/>
        <end position="362"/>
    </location>
</feature>
<evidence type="ECO:0000259" key="6">
    <source>
        <dbReference type="PROSITE" id="PS50928"/>
    </source>
</evidence>
<keyword evidence="3 5" id="KW-1133">Transmembrane helix</keyword>
<feature type="transmembrane region" description="Helical" evidence="5">
    <location>
        <begin position="550"/>
        <end position="569"/>
    </location>
</feature>
<comment type="similarity">
    <text evidence="5">Belongs to the binding-protein-dependent transport system permease family.</text>
</comment>
<evidence type="ECO:0000256" key="4">
    <source>
        <dbReference type="ARBA" id="ARBA00023136"/>
    </source>
</evidence>
<dbReference type="CDD" id="cd06261">
    <property type="entry name" value="TM_PBP2"/>
    <property type="match status" value="2"/>
</dbReference>
<dbReference type="PANTHER" id="PTHR42744:SF1">
    <property type="entry name" value="BINDING-PROTEIN-DEPENDENT TRANSPORT SYSTEMS INNER MEMBRANE COMPONENT"/>
    <property type="match status" value="1"/>
</dbReference>
<keyword evidence="5" id="KW-0813">Transport</keyword>
<feature type="domain" description="ABC transmembrane type-1" evidence="6">
    <location>
        <begin position="72"/>
        <end position="267"/>
    </location>
</feature>
<feature type="transmembrane region" description="Helical" evidence="5">
    <location>
        <begin position="194"/>
        <end position="214"/>
    </location>
</feature>
<name>A0A2D2AU57_9CAUL</name>
<sequence>MVFLSGDHRSARPFARFLRIGIAPSWADLIAFLLLAAAAILIVRGAEDMSQSLAALKQAPVTLDAARLPEYALRTTMRMFLALGASLIFTFTVATLAAKSRKAELIIVPALDILQSVPVLGFLTFTVTFFMGLFPGRQLGVECAAIFAIFTSQAWNMAFSFYQSLRTIPNDLDEVSRQFGFSPWRRFVRLELPFATPSLVWNVMMSMSGGWFFVVASEAITVGDTTVTLPGIGSWLSLAIAQENMKAVAIGVGAMAVVIVLYDQFVFRPIVAWADKFRFEQTASQSRPGSWLYDLVRRTRWARIVVAPLSWPAKAMSLIDWPAARLPKARLAPAASRALDGLWIAVVAVAGLGATWLLWSFVSASLTRDDALTAFGLGLATLVRVVVLIALATLIWVPIGVWIGLRPAWAERLQPIAQFLAAFPANVLFPFAVAAIVGLNLNPNIWLSPLMVLGTQWYILFNVIAGASAIPSDLREAANIFGVRGWQWWRQVGLPGIFPYYVTGALTASGGSWNASIVAEAVSWGGKRLEAAGLGSFIANATAAGDYARVALGVAVMSIFVIAFNRALWRPLYRFAERRLRLD</sequence>
<dbReference type="AlphaFoldDB" id="A0A2D2AU57"/>
<dbReference type="RefSeq" id="WP_099620759.1">
    <property type="nucleotide sequence ID" value="NZ_CP024201.1"/>
</dbReference>
<dbReference type="GO" id="GO:0005886">
    <property type="term" value="C:plasma membrane"/>
    <property type="evidence" value="ECO:0007669"/>
    <property type="project" value="UniProtKB-SubCell"/>
</dbReference>
<protein>
    <submittedName>
        <fullName evidence="7">Sulfonate ABC transporter permease</fullName>
    </submittedName>
</protein>
<dbReference type="OrthoDB" id="9806809at2"/>
<feature type="transmembrane region" description="Helical" evidence="5">
    <location>
        <begin position="79"/>
        <end position="98"/>
    </location>
</feature>
<feature type="transmembrane region" description="Helical" evidence="5">
    <location>
        <begin position="445"/>
        <end position="465"/>
    </location>
</feature>
<dbReference type="Proteomes" id="UP000228945">
    <property type="component" value="Chromosome"/>
</dbReference>
<dbReference type="Gene3D" id="1.10.3720.10">
    <property type="entry name" value="MetI-like"/>
    <property type="match status" value="2"/>
</dbReference>
<evidence type="ECO:0000256" key="5">
    <source>
        <dbReference type="RuleBase" id="RU363032"/>
    </source>
</evidence>
<comment type="subcellular location">
    <subcellularLocation>
        <location evidence="1 5">Cell membrane</location>
        <topology evidence="1 5">Multi-pass membrane protein</topology>
    </subcellularLocation>
</comment>
<dbReference type="Pfam" id="PF00528">
    <property type="entry name" value="BPD_transp_1"/>
    <property type="match status" value="2"/>
</dbReference>
<gene>
    <name evidence="7" type="ORF">CSW64_03295</name>
</gene>
<feature type="transmembrane region" description="Helical" evidence="5">
    <location>
        <begin position="417"/>
        <end position="439"/>
    </location>
</feature>
<evidence type="ECO:0000256" key="1">
    <source>
        <dbReference type="ARBA" id="ARBA00004651"/>
    </source>
</evidence>
<organism evidence="7 8">
    <name type="scientific">Caulobacter mirabilis</name>
    <dbReference type="NCBI Taxonomy" id="69666"/>
    <lineage>
        <taxon>Bacteria</taxon>
        <taxon>Pseudomonadati</taxon>
        <taxon>Pseudomonadota</taxon>
        <taxon>Alphaproteobacteria</taxon>
        <taxon>Caulobacterales</taxon>
        <taxon>Caulobacteraceae</taxon>
        <taxon>Caulobacter</taxon>
    </lineage>
</organism>
<evidence type="ECO:0000313" key="8">
    <source>
        <dbReference type="Proteomes" id="UP000228945"/>
    </source>
</evidence>
<feature type="transmembrane region" description="Helical" evidence="5">
    <location>
        <begin position="247"/>
        <end position="267"/>
    </location>
</feature>
<feature type="transmembrane region" description="Helical" evidence="5">
    <location>
        <begin position="220"/>
        <end position="240"/>
    </location>
</feature>
<feature type="domain" description="ABC transmembrane type-1" evidence="6">
    <location>
        <begin position="382"/>
        <end position="568"/>
    </location>
</feature>
<dbReference type="KEGG" id="cmb:CSW64_03295"/>
<dbReference type="InterPro" id="IPR035906">
    <property type="entry name" value="MetI-like_sf"/>
</dbReference>
<dbReference type="PANTHER" id="PTHR42744">
    <property type="entry name" value="BINDING-PROTEIN-DEPENDENT TRANSPORT SYSTEMS INNER MEMBRANE COMPONENT"/>
    <property type="match status" value="1"/>
</dbReference>
<dbReference type="EMBL" id="CP024201">
    <property type="protein sequence ID" value="ATQ41503.1"/>
    <property type="molecule type" value="Genomic_DNA"/>
</dbReference>
<dbReference type="PROSITE" id="PS50928">
    <property type="entry name" value="ABC_TM1"/>
    <property type="match status" value="2"/>
</dbReference>
<dbReference type="GO" id="GO:0055085">
    <property type="term" value="P:transmembrane transport"/>
    <property type="evidence" value="ECO:0007669"/>
    <property type="project" value="InterPro"/>
</dbReference>
<dbReference type="SUPFAM" id="SSF161098">
    <property type="entry name" value="MetI-like"/>
    <property type="match status" value="2"/>
</dbReference>
<keyword evidence="2 5" id="KW-0812">Transmembrane</keyword>
<feature type="transmembrane region" description="Helical" evidence="5">
    <location>
        <begin position="20"/>
        <end position="43"/>
    </location>
</feature>
<proteinExistence type="inferred from homology"/>
<reference evidence="7 8" key="1">
    <citation type="submission" date="2017-10" db="EMBL/GenBank/DDBJ databases">
        <title>Genome sequence of Caulobacter mirabilis FWC38.</title>
        <authorList>
            <person name="Fiebig A."/>
            <person name="Crosson S."/>
        </authorList>
    </citation>
    <scope>NUCLEOTIDE SEQUENCE [LARGE SCALE GENOMIC DNA]</scope>
    <source>
        <strain evidence="7 8">FWC 38</strain>
    </source>
</reference>
<accession>A0A2D2AU57</accession>
<keyword evidence="8" id="KW-1185">Reference proteome</keyword>
<evidence type="ECO:0000313" key="7">
    <source>
        <dbReference type="EMBL" id="ATQ41503.1"/>
    </source>
</evidence>
<evidence type="ECO:0000256" key="2">
    <source>
        <dbReference type="ARBA" id="ARBA00022692"/>
    </source>
</evidence>
<feature type="transmembrane region" description="Helical" evidence="5">
    <location>
        <begin position="110"/>
        <end position="133"/>
    </location>
</feature>
<feature type="transmembrane region" description="Helical" evidence="5">
    <location>
        <begin position="382"/>
        <end position="405"/>
    </location>
</feature>